<keyword evidence="2" id="KW-0812">Transmembrane</keyword>
<gene>
    <name evidence="3" type="ORF">JCM9140_4635</name>
</gene>
<keyword evidence="4" id="KW-1185">Reference proteome</keyword>
<sequence>MKKIWLIGTILGVVIILIVVGNISFQQRVDQSQQERVHAEDGSAQLEIELGQVGAEEMVGSGVEQLDQDQEVTVSDTGEANEEFQHNGKKEQHSSSNEKKSPLDETKKEATQFQEGNESAREHTSSGEQRHTGEQKNLSEISREYVQTFQQLEFQVNWKVDNLVGEAENDVFFNGLNHIDKDYYVKKGRTIEAEADAAFEEHYAQMQKELKQNGHSQNALKEFRSTYEQRKAARRQSLESKAGF</sequence>
<dbReference type="AlphaFoldDB" id="W4Q8P9"/>
<accession>W4Q8P9</accession>
<evidence type="ECO:0000256" key="2">
    <source>
        <dbReference type="SAM" id="Phobius"/>
    </source>
</evidence>
<evidence type="ECO:0000313" key="3">
    <source>
        <dbReference type="EMBL" id="GAE28411.1"/>
    </source>
</evidence>
<organism evidence="3 4">
    <name type="scientific">Halalkalibacter wakoensis JCM 9140</name>
    <dbReference type="NCBI Taxonomy" id="1236970"/>
    <lineage>
        <taxon>Bacteria</taxon>
        <taxon>Bacillati</taxon>
        <taxon>Bacillota</taxon>
        <taxon>Bacilli</taxon>
        <taxon>Bacillales</taxon>
        <taxon>Bacillaceae</taxon>
        <taxon>Halalkalibacter</taxon>
    </lineage>
</organism>
<dbReference type="RefSeq" id="WP_034751157.1">
    <property type="nucleotide sequence ID" value="NZ_BAUT01000104.1"/>
</dbReference>
<feature type="region of interest" description="Disordered" evidence="1">
    <location>
        <begin position="210"/>
        <end position="244"/>
    </location>
</feature>
<dbReference type="EMBL" id="BAUT01000104">
    <property type="protein sequence ID" value="GAE28411.1"/>
    <property type="molecule type" value="Genomic_DNA"/>
</dbReference>
<evidence type="ECO:0000313" key="4">
    <source>
        <dbReference type="Proteomes" id="UP000018890"/>
    </source>
</evidence>
<evidence type="ECO:0000256" key="1">
    <source>
        <dbReference type="SAM" id="MobiDB-lite"/>
    </source>
</evidence>
<feature type="compositionally biased region" description="Basic and acidic residues" evidence="1">
    <location>
        <begin position="221"/>
        <end position="231"/>
    </location>
</feature>
<dbReference type="OrthoDB" id="2452361at2"/>
<name>W4Q8P9_9BACI</name>
<feature type="compositionally biased region" description="Basic and acidic residues" evidence="1">
    <location>
        <begin position="118"/>
        <end position="134"/>
    </location>
</feature>
<feature type="compositionally biased region" description="Basic and acidic residues" evidence="1">
    <location>
        <begin position="83"/>
        <end position="110"/>
    </location>
</feature>
<keyword evidence="2" id="KW-1133">Transmembrane helix</keyword>
<protein>
    <submittedName>
        <fullName evidence="3">Uncharacterized protein</fullName>
    </submittedName>
</protein>
<feature type="transmembrane region" description="Helical" evidence="2">
    <location>
        <begin position="6"/>
        <end position="25"/>
    </location>
</feature>
<dbReference type="Proteomes" id="UP000018890">
    <property type="component" value="Unassembled WGS sequence"/>
</dbReference>
<dbReference type="STRING" id="1236970.JCM9140_4635"/>
<comment type="caution">
    <text evidence="3">The sequence shown here is derived from an EMBL/GenBank/DDBJ whole genome shotgun (WGS) entry which is preliminary data.</text>
</comment>
<reference evidence="3" key="1">
    <citation type="journal article" date="2014" name="Genome Announc.">
        <title>Draft Genome Sequences of Three Alkaliphilic Bacillus Strains, Bacillus wakoensis JCM 9140T, Bacillus akibai JCM 9157T, and Bacillus hemicellulosilyticus JCM 9152T.</title>
        <authorList>
            <person name="Yuki M."/>
            <person name="Oshima K."/>
            <person name="Suda W."/>
            <person name="Oshida Y."/>
            <person name="Kitamura K."/>
            <person name="Iida T."/>
            <person name="Hattori M."/>
            <person name="Ohkuma M."/>
        </authorList>
    </citation>
    <scope>NUCLEOTIDE SEQUENCE [LARGE SCALE GENOMIC DNA]</scope>
    <source>
        <strain evidence="3">JCM 9140</strain>
    </source>
</reference>
<keyword evidence="2" id="KW-0472">Membrane</keyword>
<feature type="region of interest" description="Disordered" evidence="1">
    <location>
        <begin position="65"/>
        <end position="138"/>
    </location>
</feature>
<proteinExistence type="predicted"/>